<dbReference type="CDD" id="cd06225">
    <property type="entry name" value="HAMP"/>
    <property type="match status" value="1"/>
</dbReference>
<evidence type="ECO:0000256" key="6">
    <source>
        <dbReference type="SAM" id="Coils"/>
    </source>
</evidence>
<keyword evidence="2" id="KW-1003">Cell membrane</keyword>
<comment type="similarity">
    <text evidence="4">Belongs to the methyl-accepting chemotaxis (MCP) protein family.</text>
</comment>
<feature type="transmembrane region" description="Helical" evidence="7">
    <location>
        <begin position="197"/>
        <end position="219"/>
    </location>
</feature>
<keyword evidence="7" id="KW-0812">Transmembrane</keyword>
<dbReference type="AlphaFoldDB" id="A0A4R3LQD4"/>
<evidence type="ECO:0000313" key="12">
    <source>
        <dbReference type="Proteomes" id="UP000294664"/>
    </source>
</evidence>
<dbReference type="SUPFAM" id="SSF58104">
    <property type="entry name" value="Methyl-accepting chemotaxis protein (MCP) signaling domain"/>
    <property type="match status" value="1"/>
</dbReference>
<organism evidence="11 12">
    <name type="scientific">Aquabacter spiritensis</name>
    <dbReference type="NCBI Taxonomy" id="933073"/>
    <lineage>
        <taxon>Bacteria</taxon>
        <taxon>Pseudomonadati</taxon>
        <taxon>Pseudomonadota</taxon>
        <taxon>Alphaproteobacteria</taxon>
        <taxon>Hyphomicrobiales</taxon>
        <taxon>Xanthobacteraceae</taxon>
        <taxon>Aquabacter</taxon>
    </lineage>
</organism>
<name>A0A4R3LQD4_9HYPH</name>
<feature type="domain" description="T-SNARE coiled-coil homology" evidence="9">
    <location>
        <begin position="462"/>
        <end position="524"/>
    </location>
</feature>
<dbReference type="Gene3D" id="1.10.287.950">
    <property type="entry name" value="Methyl-accepting chemotaxis protein"/>
    <property type="match status" value="1"/>
</dbReference>
<keyword evidence="6" id="KW-0175">Coiled coil</keyword>
<dbReference type="InterPro" id="IPR000727">
    <property type="entry name" value="T_SNARE_dom"/>
</dbReference>
<dbReference type="OrthoDB" id="8437048at2"/>
<protein>
    <submittedName>
        <fullName evidence="11">Methyl-accepting chemotaxis sensory transducer</fullName>
    </submittedName>
</protein>
<dbReference type="SMART" id="SM00283">
    <property type="entry name" value="MA"/>
    <property type="match status" value="1"/>
</dbReference>
<accession>A0A4R3LQD4</accession>
<evidence type="ECO:0000259" key="10">
    <source>
        <dbReference type="PROSITE" id="PS50885"/>
    </source>
</evidence>
<evidence type="ECO:0000256" key="5">
    <source>
        <dbReference type="PROSITE-ProRule" id="PRU00284"/>
    </source>
</evidence>
<dbReference type="Proteomes" id="UP000294664">
    <property type="component" value="Unassembled WGS sequence"/>
</dbReference>
<keyword evidence="2" id="KW-0997">Cell inner membrane</keyword>
<evidence type="ECO:0000256" key="3">
    <source>
        <dbReference type="ARBA" id="ARBA00023224"/>
    </source>
</evidence>
<dbReference type="EMBL" id="SMAI01000013">
    <property type="protein sequence ID" value="TCT02441.1"/>
    <property type="molecule type" value="Genomic_DNA"/>
</dbReference>
<keyword evidence="7" id="KW-0472">Membrane</keyword>
<dbReference type="PROSITE" id="PS50885">
    <property type="entry name" value="HAMP"/>
    <property type="match status" value="1"/>
</dbReference>
<dbReference type="GO" id="GO:0007165">
    <property type="term" value="P:signal transduction"/>
    <property type="evidence" value="ECO:0007669"/>
    <property type="project" value="UniProtKB-KW"/>
</dbReference>
<dbReference type="PROSITE" id="PS50192">
    <property type="entry name" value="T_SNARE"/>
    <property type="match status" value="1"/>
</dbReference>
<dbReference type="PANTHER" id="PTHR32089:SF112">
    <property type="entry name" value="LYSOZYME-LIKE PROTEIN-RELATED"/>
    <property type="match status" value="1"/>
</dbReference>
<dbReference type="PANTHER" id="PTHR32089">
    <property type="entry name" value="METHYL-ACCEPTING CHEMOTAXIS PROTEIN MCPB"/>
    <property type="match status" value="1"/>
</dbReference>
<evidence type="ECO:0000256" key="2">
    <source>
        <dbReference type="ARBA" id="ARBA00022519"/>
    </source>
</evidence>
<dbReference type="PROSITE" id="PS50111">
    <property type="entry name" value="CHEMOTAXIS_TRANSDUC_2"/>
    <property type="match status" value="1"/>
</dbReference>
<feature type="domain" description="HAMP" evidence="10">
    <location>
        <begin position="216"/>
        <end position="269"/>
    </location>
</feature>
<evidence type="ECO:0000259" key="8">
    <source>
        <dbReference type="PROSITE" id="PS50111"/>
    </source>
</evidence>
<evidence type="ECO:0000256" key="1">
    <source>
        <dbReference type="ARBA" id="ARBA00004429"/>
    </source>
</evidence>
<evidence type="ECO:0000259" key="9">
    <source>
        <dbReference type="PROSITE" id="PS50192"/>
    </source>
</evidence>
<keyword evidence="7" id="KW-1133">Transmembrane helix</keyword>
<dbReference type="Gene3D" id="1.10.8.500">
    <property type="entry name" value="HAMP domain in histidine kinase"/>
    <property type="match status" value="1"/>
</dbReference>
<dbReference type="InterPro" id="IPR004089">
    <property type="entry name" value="MCPsignal_dom"/>
</dbReference>
<comment type="caution">
    <text evidence="11">The sequence shown here is derived from an EMBL/GenBank/DDBJ whole genome shotgun (WGS) entry which is preliminary data.</text>
</comment>
<evidence type="ECO:0000256" key="4">
    <source>
        <dbReference type="ARBA" id="ARBA00029447"/>
    </source>
</evidence>
<gene>
    <name evidence="11" type="ORF">EDC64_11389</name>
</gene>
<keyword evidence="3 5" id="KW-0807">Transducer</keyword>
<dbReference type="SMART" id="SM00304">
    <property type="entry name" value="HAMP"/>
    <property type="match status" value="1"/>
</dbReference>
<dbReference type="GO" id="GO:0005886">
    <property type="term" value="C:plasma membrane"/>
    <property type="evidence" value="ECO:0007669"/>
    <property type="project" value="UniProtKB-SubCell"/>
</dbReference>
<evidence type="ECO:0000256" key="7">
    <source>
        <dbReference type="SAM" id="Phobius"/>
    </source>
</evidence>
<keyword evidence="12" id="KW-1185">Reference proteome</keyword>
<sequence length="566" mass="59165">MSFKNWSILAKVLSLSGLLLLTGAGAIFAVVRTAQNTETELRTMLEGDARGLAALARANRAVVFTSRSIYEALTSTTTQGNAAALKHQEAGIASFERNIQRAAEAMPQRGAEMRAVQAKFKASLDTTCAETVRLANTGTTPEENARATALMTSICDPALQTLTDAIAASVEALQKDVDVRTDAIIEAAEENTIFTEVFAGLAMLAVFGGSAFAASVGIARPVRRITDILTSLADEKLDVAVDGTERKDEIGQMARSTENLRAALVEAERLRDEAALQEKRAAEKILAERNQIANEFESKMGALANGFASSSTQVADAARGLSASAEETSRQAQAVAGAAEEASNNVQTVAASTEEMTASIREIGSRVTRAADIARDASEATDSTHREITDLSQAAAKIGEVVDLITNIASQTNLLALNATIEAARAGEMGKGFAVVAQEVKQLAAQTAKATEEIGSKVSEIQGATRRTVGSIEKIVGIIGEIQDATAAIASSIEEQGAATQEIAYNTQHAAQGTGAVNDNISGVGRAAEMTGAASTQLMSLSSSLSSQAGDLQQEVRRFVNNLRAG</sequence>
<feature type="domain" description="Methyl-accepting transducer" evidence="8">
    <location>
        <begin position="310"/>
        <end position="546"/>
    </location>
</feature>
<dbReference type="RefSeq" id="WP_132034067.1">
    <property type="nucleotide sequence ID" value="NZ_SMAI01000013.1"/>
</dbReference>
<proteinExistence type="inferred from homology"/>
<reference evidence="11 12" key="1">
    <citation type="submission" date="2019-03" db="EMBL/GenBank/DDBJ databases">
        <title>Genomic Encyclopedia of Type Strains, Phase IV (KMG-IV): sequencing the most valuable type-strain genomes for metagenomic binning, comparative biology and taxonomic classification.</title>
        <authorList>
            <person name="Goeker M."/>
        </authorList>
    </citation>
    <scope>NUCLEOTIDE SEQUENCE [LARGE SCALE GENOMIC DNA]</scope>
    <source>
        <strain evidence="11 12">DSM 9035</strain>
    </source>
</reference>
<evidence type="ECO:0000313" key="11">
    <source>
        <dbReference type="EMBL" id="TCT02441.1"/>
    </source>
</evidence>
<dbReference type="Pfam" id="PF00015">
    <property type="entry name" value="MCPsignal"/>
    <property type="match status" value="1"/>
</dbReference>
<dbReference type="InterPro" id="IPR003660">
    <property type="entry name" value="HAMP_dom"/>
</dbReference>
<feature type="coiled-coil region" evidence="6">
    <location>
        <begin position="253"/>
        <end position="284"/>
    </location>
</feature>
<comment type="subcellular location">
    <subcellularLocation>
        <location evidence="1">Cell inner membrane</location>
        <topology evidence="1">Multi-pass membrane protein</topology>
    </subcellularLocation>
</comment>